<dbReference type="Gene3D" id="3.10.450.10">
    <property type="match status" value="4"/>
</dbReference>
<name>A0A2T7NYK7_POMCA</name>
<comment type="similarity">
    <text evidence="1">Belongs to the cystatin family.</text>
</comment>
<dbReference type="Proteomes" id="UP000245119">
    <property type="component" value="Linkage Group LG8"/>
</dbReference>
<dbReference type="GO" id="GO:0005615">
    <property type="term" value="C:extracellular space"/>
    <property type="evidence" value="ECO:0007669"/>
    <property type="project" value="TreeGrafter"/>
</dbReference>
<keyword evidence="2" id="KW-0646">Protease inhibitor</keyword>
<evidence type="ECO:0000256" key="2">
    <source>
        <dbReference type="ARBA" id="ARBA00022690"/>
    </source>
</evidence>
<dbReference type="GO" id="GO:0005737">
    <property type="term" value="C:cytoplasm"/>
    <property type="evidence" value="ECO:0007669"/>
    <property type="project" value="TreeGrafter"/>
</dbReference>
<dbReference type="PROSITE" id="PS00287">
    <property type="entry name" value="CYSTATIN"/>
    <property type="match status" value="1"/>
</dbReference>
<keyword evidence="3" id="KW-0789">Thiol protease inhibitor</keyword>
<dbReference type="GO" id="GO:0031982">
    <property type="term" value="C:vesicle"/>
    <property type="evidence" value="ECO:0007669"/>
    <property type="project" value="TreeGrafter"/>
</dbReference>
<keyword evidence="7" id="KW-1185">Reference proteome</keyword>
<feature type="compositionally biased region" description="Low complexity" evidence="4">
    <location>
        <begin position="422"/>
        <end position="435"/>
    </location>
</feature>
<reference evidence="6 7" key="1">
    <citation type="submission" date="2018-04" db="EMBL/GenBank/DDBJ databases">
        <title>The genome of golden apple snail Pomacea canaliculata provides insight into stress tolerance and invasive adaptation.</title>
        <authorList>
            <person name="Liu C."/>
            <person name="Liu B."/>
            <person name="Ren Y."/>
            <person name="Zhang Y."/>
            <person name="Wang H."/>
            <person name="Li S."/>
            <person name="Jiang F."/>
            <person name="Yin L."/>
            <person name="Zhang G."/>
            <person name="Qian W."/>
            <person name="Fan W."/>
        </authorList>
    </citation>
    <scope>NUCLEOTIDE SEQUENCE [LARGE SCALE GENOMIC DNA]</scope>
    <source>
        <strain evidence="6">SZHN2017</strain>
        <tissue evidence="6">Muscle</tissue>
    </source>
</reference>
<dbReference type="STRING" id="400727.A0A2T7NYK7"/>
<protein>
    <recommendedName>
        <fullName evidence="8">Cystatin domain-containing protein</fullName>
    </recommendedName>
</protein>
<dbReference type="PANTHER" id="PTHR46186:SF2">
    <property type="entry name" value="CYSTATIN"/>
    <property type="match status" value="1"/>
</dbReference>
<proteinExistence type="inferred from homology"/>
<organism evidence="6 7">
    <name type="scientific">Pomacea canaliculata</name>
    <name type="common">Golden apple snail</name>
    <dbReference type="NCBI Taxonomy" id="400727"/>
    <lineage>
        <taxon>Eukaryota</taxon>
        <taxon>Metazoa</taxon>
        <taxon>Spiralia</taxon>
        <taxon>Lophotrochozoa</taxon>
        <taxon>Mollusca</taxon>
        <taxon>Gastropoda</taxon>
        <taxon>Caenogastropoda</taxon>
        <taxon>Architaenioglossa</taxon>
        <taxon>Ampullarioidea</taxon>
        <taxon>Ampullariidae</taxon>
        <taxon>Pomacea</taxon>
    </lineage>
</organism>
<dbReference type="EMBL" id="PZQS01000008">
    <property type="protein sequence ID" value="PVD26241.1"/>
    <property type="molecule type" value="Genomic_DNA"/>
</dbReference>
<dbReference type="SUPFAM" id="SSF54403">
    <property type="entry name" value="Cystatin/monellin"/>
    <property type="match status" value="3"/>
</dbReference>
<dbReference type="InterPro" id="IPR018073">
    <property type="entry name" value="Prot_inh_cystat_CS"/>
</dbReference>
<dbReference type="InterPro" id="IPR046350">
    <property type="entry name" value="Cystatin_sf"/>
</dbReference>
<gene>
    <name evidence="6" type="ORF">C0Q70_13911</name>
</gene>
<sequence length="541" mass="58759">MTAPLLLLCLLPVVAEAMLTGGIANSTVDPNSEPVRYAVSMINNYFRANGDPAVRRLAEIVNARSQVVNGEKLYLTLRLTGDPKGDDFCKVEVWYRSWIKDASGLVLTKIPECSKSPIRRPLLGRPSTRKVLGTSPAKEVADALNFAVCAVNTASNDMFLSVLGDSSGVTYTQQMTAGTTYRFYSVPLLTSSCTKTATSCPQTDLSACAVSDNARHVKRKETHDSEQVIVVGNRNLQRTVEAGTCSQSGLEEGDGVQHRGAKQWLLQQQPHVHAHTDTTSWQHLSAELTKSTIRRFGGAADCLSSAMAAVVLVLMLHALSLALVSSVPGGIYDITLNTTSEEVQSAVQRINDVFAGVGDSAPRTVVEVVRARQQIVAGRKLYLDLRVTGGAQDEICNVTFVLQPWVSPAPIFTQRPTCSPIRRSNSRPPVVTSRPRPLRRVSNRRVQDALLFAVCASDSNAYAQLGDLAGATYTRQVSAGITFRFFNVKVVTTSCPKTNDPTCRRQPQSSLCTPSGQKLCNFVIQWRPLQLPGYTATSIEC</sequence>
<evidence type="ECO:0000256" key="3">
    <source>
        <dbReference type="ARBA" id="ARBA00022704"/>
    </source>
</evidence>
<feature type="region of interest" description="Disordered" evidence="4">
    <location>
        <begin position="417"/>
        <end position="437"/>
    </location>
</feature>
<dbReference type="PANTHER" id="PTHR46186">
    <property type="entry name" value="CYSTATIN"/>
    <property type="match status" value="1"/>
</dbReference>
<accession>A0A2T7NYK7</accession>
<dbReference type="InterPro" id="IPR000010">
    <property type="entry name" value="Cystatin_dom"/>
</dbReference>
<dbReference type="OrthoDB" id="6131664at2759"/>
<dbReference type="CDD" id="cd00042">
    <property type="entry name" value="CY"/>
    <property type="match status" value="1"/>
</dbReference>
<comment type="caution">
    <text evidence="6">The sequence shown here is derived from an EMBL/GenBank/DDBJ whole genome shotgun (WGS) entry which is preliminary data.</text>
</comment>
<evidence type="ECO:0000313" key="7">
    <source>
        <dbReference type="Proteomes" id="UP000245119"/>
    </source>
</evidence>
<evidence type="ECO:0000313" key="6">
    <source>
        <dbReference type="EMBL" id="PVD26241.1"/>
    </source>
</evidence>
<evidence type="ECO:0000256" key="1">
    <source>
        <dbReference type="ARBA" id="ARBA00009403"/>
    </source>
</evidence>
<keyword evidence="5" id="KW-0732">Signal</keyword>
<feature type="chain" id="PRO_5018787466" description="Cystatin domain-containing protein" evidence="5">
    <location>
        <begin position="18"/>
        <end position="541"/>
    </location>
</feature>
<evidence type="ECO:0000256" key="4">
    <source>
        <dbReference type="SAM" id="MobiDB-lite"/>
    </source>
</evidence>
<evidence type="ECO:0000256" key="5">
    <source>
        <dbReference type="SAM" id="SignalP"/>
    </source>
</evidence>
<feature type="signal peptide" evidence="5">
    <location>
        <begin position="1"/>
        <end position="17"/>
    </location>
</feature>
<dbReference type="AlphaFoldDB" id="A0A2T7NYK7"/>
<evidence type="ECO:0008006" key="8">
    <source>
        <dbReference type="Google" id="ProtNLM"/>
    </source>
</evidence>
<dbReference type="GO" id="GO:0004869">
    <property type="term" value="F:cysteine-type endopeptidase inhibitor activity"/>
    <property type="evidence" value="ECO:0007669"/>
    <property type="project" value="UniProtKB-KW"/>
</dbReference>